<organism evidence="2 3">
    <name type="scientific">Massilia yuzhufengensis</name>
    <dbReference type="NCBI Taxonomy" id="1164594"/>
    <lineage>
        <taxon>Bacteria</taxon>
        <taxon>Pseudomonadati</taxon>
        <taxon>Pseudomonadota</taxon>
        <taxon>Betaproteobacteria</taxon>
        <taxon>Burkholderiales</taxon>
        <taxon>Oxalobacteraceae</taxon>
        <taxon>Telluria group</taxon>
        <taxon>Massilia</taxon>
    </lineage>
</organism>
<proteinExistence type="predicted"/>
<dbReference type="Proteomes" id="UP000198639">
    <property type="component" value="Unassembled WGS sequence"/>
</dbReference>
<gene>
    <name evidence="2" type="ORF">SAMN05216204_105164</name>
</gene>
<dbReference type="InterPro" id="IPR025566">
    <property type="entry name" value="DUF4331"/>
</dbReference>
<accession>A0A1I1II21</accession>
<dbReference type="Pfam" id="PF14224">
    <property type="entry name" value="DUF4331"/>
    <property type="match status" value="1"/>
</dbReference>
<dbReference type="STRING" id="1164594.SAMN05216204_105164"/>
<feature type="chain" id="PRO_5011532033" description="DUF4331 domain-containing protein" evidence="1">
    <location>
        <begin position="30"/>
        <end position="499"/>
    </location>
</feature>
<keyword evidence="3" id="KW-1185">Reference proteome</keyword>
<protein>
    <recommendedName>
        <fullName evidence="4">DUF4331 domain-containing protein</fullName>
    </recommendedName>
</protein>
<evidence type="ECO:0000313" key="3">
    <source>
        <dbReference type="Proteomes" id="UP000198639"/>
    </source>
</evidence>
<feature type="signal peptide" evidence="1">
    <location>
        <begin position="1"/>
        <end position="29"/>
    </location>
</feature>
<evidence type="ECO:0000256" key="1">
    <source>
        <dbReference type="SAM" id="SignalP"/>
    </source>
</evidence>
<dbReference type="AlphaFoldDB" id="A0A1I1II21"/>
<evidence type="ECO:0000313" key="2">
    <source>
        <dbReference type="EMBL" id="SFC33858.1"/>
    </source>
</evidence>
<dbReference type="RefSeq" id="WP_091872855.1">
    <property type="nucleotide sequence ID" value="NZ_FOLD01000005.1"/>
</dbReference>
<dbReference type="EMBL" id="FOLD01000005">
    <property type="protein sequence ID" value="SFC33858.1"/>
    <property type="molecule type" value="Genomic_DNA"/>
</dbReference>
<name>A0A1I1II21_9BURK</name>
<keyword evidence="1" id="KW-0732">Signal</keyword>
<reference evidence="3" key="1">
    <citation type="submission" date="2016-10" db="EMBL/GenBank/DDBJ databases">
        <authorList>
            <person name="Varghese N."/>
            <person name="Submissions S."/>
        </authorList>
    </citation>
    <scope>NUCLEOTIDE SEQUENCE [LARGE SCALE GENOMIC DNA]</scope>
    <source>
        <strain evidence="3">CGMCC 1.12041</strain>
    </source>
</reference>
<dbReference type="OrthoDB" id="525451at2"/>
<evidence type="ECO:0008006" key="4">
    <source>
        <dbReference type="Google" id="ProtNLM"/>
    </source>
</evidence>
<sequence>MQSGKKKQVWAAALASSAALAMLAMPASASSHREAPFLTNAPKVDGTDFYMFRSYAPGREGFVTMIANFIPFQDPQGGPNFYQFDQNALYEIHVDNNGDAKEDISFQFRFKNTSKRTALMVGGKPVLIPLINSNTISGVNPASLNVRETYTIDMVKGDRRAGTRTRLAAATGGATEFDKPVDNIGDKTFGSATGYETYANQHIYEVNIPGCGTGRVFVGQRKEPFYIAVGKIFDLVNLNPLGAEVNGNKNDLESKNVSAVALEVPVSCLVAAGEPVIGAYATASMRQGRLLNPAPASGINNAVKEGGAWTQVSRLGMPLVNEVIIGMDDKDRFNTSKPKDDAQFITYVTNPSLPAIIETLFPSAKAPTNFPRNDLVTAFLKGIPGVNQPKNVVASEMLRLNTSIAPTALAAQNPMGVAAGDNAGFPNGRRPADDVVDIALRVSMGALCALTGANDALGVGCKPADAPAGGLALTDGVRKTAATFKPAFPYLNTPLPGNQ</sequence>